<gene>
    <name evidence="4" type="ordered locus">FBFL15_2837</name>
</gene>
<dbReference type="STRING" id="1034807.FBFL15_2837"/>
<keyword evidence="1" id="KW-0677">Repeat</keyword>
<dbReference type="InterPro" id="IPR056823">
    <property type="entry name" value="TEN-like_YD-shell"/>
</dbReference>
<protein>
    <submittedName>
        <fullName evidence="4">Rhs family protein</fullName>
    </submittedName>
</protein>
<accession>G2Z5L6</accession>
<dbReference type="Gene3D" id="2.180.10.10">
    <property type="entry name" value="RHS repeat-associated core"/>
    <property type="match status" value="2"/>
</dbReference>
<dbReference type="KEGG" id="fbr:FBFL15_2837"/>
<evidence type="ECO:0000259" key="3">
    <source>
        <dbReference type="Pfam" id="PF25023"/>
    </source>
</evidence>
<dbReference type="Pfam" id="PF20148">
    <property type="entry name" value="DUF6531"/>
    <property type="match status" value="1"/>
</dbReference>
<dbReference type="Pfam" id="PF25023">
    <property type="entry name" value="TEN_YD-shell"/>
    <property type="match status" value="1"/>
</dbReference>
<dbReference type="PRINTS" id="PR00394">
    <property type="entry name" value="RHSPROTEIN"/>
</dbReference>
<reference evidence="4 5" key="1">
    <citation type="journal article" date="2011" name="Appl. Environ. Microbiol.">
        <title>Complete genome sequence of the fish pathogen Flavobacterium branchiophilum.</title>
        <authorList>
            <consortium name="1:IP"/>
            <consortium name="Microbial Evolutionary Genomics,F-75015 Paris"/>
            <consortium name="France 2:CNRS"/>
            <consortium name="URA2171"/>
            <consortium name="F-75015 Paris,France 3:Unite de Virologie et Immunologie Mol."/>
            <consortium name="INRA,78352 Jouy en Josas Cedex"/>
            <consortium name="France. 4:Unite de Mathemathique"/>
            <consortium name="Informatique et Genome,INRA"/>
            <consortium name="78352 Jouy en Josas Cedex"/>
            <consortium name="France. 5:CEA/Genoscope"/>
            <consortium name="Evry"/>
            <consortium name="France"/>
            <person name="Touchon M."/>
            <person name="Barbier P."/>
            <person name="Bernardet J.F."/>
            <person name="Loux V."/>
            <person name="Vacherie B."/>
            <person name="Barbe V."/>
            <person name="Rocha E.P."/>
            <person name="Duchaud E."/>
        </authorList>
    </citation>
    <scope>NUCLEOTIDE SEQUENCE [LARGE SCALE GENOMIC DNA]</scope>
    <source>
        <strain evidence="4 5">FL-15</strain>
    </source>
</reference>
<dbReference type="PANTHER" id="PTHR32305:SF15">
    <property type="entry name" value="PROTEIN RHSA-RELATED"/>
    <property type="match status" value="1"/>
</dbReference>
<dbReference type="eggNOG" id="COG3209">
    <property type="taxonomic scope" value="Bacteria"/>
</dbReference>
<dbReference type="RefSeq" id="WP_014085266.1">
    <property type="nucleotide sequence ID" value="NC_016001.1"/>
</dbReference>
<feature type="domain" description="DUF6531" evidence="2">
    <location>
        <begin position="211"/>
        <end position="284"/>
    </location>
</feature>
<evidence type="ECO:0000256" key="1">
    <source>
        <dbReference type="ARBA" id="ARBA00022737"/>
    </source>
</evidence>
<dbReference type="NCBIfam" id="TIGR03696">
    <property type="entry name" value="Rhs_assc_core"/>
    <property type="match status" value="1"/>
</dbReference>
<dbReference type="InterPro" id="IPR022385">
    <property type="entry name" value="Rhs_assc_core"/>
</dbReference>
<evidence type="ECO:0000259" key="2">
    <source>
        <dbReference type="Pfam" id="PF20148"/>
    </source>
</evidence>
<dbReference type="EMBL" id="FQ859183">
    <property type="protein sequence ID" value="CCB70814.1"/>
    <property type="molecule type" value="Genomic_DNA"/>
</dbReference>
<name>G2Z5L6_FLABF</name>
<keyword evidence="5" id="KW-1185">Reference proteome</keyword>
<dbReference type="Proteomes" id="UP000009186">
    <property type="component" value="Chromosome"/>
</dbReference>
<organism evidence="4 5">
    <name type="scientific">Flavobacterium branchiophilum (strain FL-15)</name>
    <dbReference type="NCBI Taxonomy" id="1034807"/>
    <lineage>
        <taxon>Bacteria</taxon>
        <taxon>Pseudomonadati</taxon>
        <taxon>Bacteroidota</taxon>
        <taxon>Flavobacteriia</taxon>
        <taxon>Flavobacteriales</taxon>
        <taxon>Flavobacteriaceae</taxon>
        <taxon>Flavobacterium</taxon>
    </lineage>
</organism>
<dbReference type="InterPro" id="IPR045351">
    <property type="entry name" value="DUF6531"/>
</dbReference>
<feature type="domain" description="Teneurin-like YD-shell" evidence="3">
    <location>
        <begin position="678"/>
        <end position="1018"/>
    </location>
</feature>
<sequence length="1403" mass="160665">MLLTDNHFTVVIGIDIHFVTIAPANPLGIHPYIGIVIDPADYIPFLGTDVHINGMKRGNSDTGGMLVTLQHIMLFSPWIMAPIIGHESMNFFASEKVYSDGTRLSPKGYMLMTCNDIGIPLSLSVTKPKKKIKIIPSLFAPTSFSLPIPTGKPVMVGGPYSPDWGGMLTGLLMSMGFSTLLRKLRGLVKHLNVNGKFPKGLKDILCKFGFEPVNLVNGAVIYEGSDFEFTSPITLNWERRWYSDSEYIGWLGHGVHCAYDRAVELFLEDDALGLRMDDGRLVAFPTLQMDEEFYLRQEKTTLKRTSKGYEAYDHTAQLFYVFEQFDGNKYQLSQIKNHYNLAITFTFANNRIVKIIDTAGREILVTNNRQGQIEQLQLVASKGLETLVSYQYDDNQNLIAIADALGNPTVMQFENHLMVKKTDRNGQAFYWEYDKQNRCTHTWGDDGWQEGWIEYFPNEGYNLVKDANGAVTTYYYTPDQLITQIKDPMGNSEFFDYTDYMELYRKIDQEGRITGFTYDNFGNKVSVTYPDNTQEIFAYNEHNKLVIAVDPEGQKTVYLYDKQQPNQLKTIIDPDKSTTFFTYTDNGQIATVAKNNNQLQLVYDQQHNLMEWHENNQKTRNWRYNHRGRVIAEEFVNQTGNYFEYDLLDRLEKISQNDGNKIQLAYNNYDEVIALKDEKNNIKFEYTPMGSLAVREQNGVKVRFAYDKMEQLKMIRNEHGEAYSFSRNRAGHIIKETAFDGIEKRYKRNLAGEVYKIERPGNKWTEYEQDALGRITRANHHDGTWELYSYNKNGLLVEATNQNVSIYLERDANGRVVKETQKQHLDSPENAIAITNTYNQLGQRTSIATSLGGKITTQYDHRGNLQQLEAQSAELLEKQQSWQTTIKRDDAGREIERFVTGGLRTETRYTSSGKIDSQQIFSNSNRRTGYRIYNWSINNQLSSVYTNLTQDPTVFNYDEFGSLALEIVKFDVFYKTPDAVGNLYKSRDQDDRKYGKGGKLIKDDKCFYHYDAEGNLILKSTRDITKPLELPKATNFIDRLFGHTEEQKDEIANHQNWQQGDTAYTWLANGMLESVQNPNGELIRFEYDALGRRTAKLIIPPLGARGLIYRYFWDGNVLLHEWHYNLKDRPKLVIQNGDLVYTHPEPTPPLGAGGLVTWVYEEGSFAPCAKIVGEERYSIINDYIGRPIQAYNEDGKLIWETDYDIYGKLRNLHGERSFIPFRQLGQYEDEETGFYYNRFRYYSPETGTYISQDPIGILGGMAMYGFVKDINSRVDIFGWYSDLLGSGMGHHLMPRSVANNLGITELAQTNSIAWYPDNGVGTAALHGEMHTNLIKEGVPYHGSKFAGTADDFFDKGAKAYDGINTKGYLKIPGTNKPLFENLTPKEALAKLKELFETNKIPCK</sequence>
<evidence type="ECO:0000313" key="5">
    <source>
        <dbReference type="Proteomes" id="UP000009186"/>
    </source>
</evidence>
<dbReference type="InterPro" id="IPR050708">
    <property type="entry name" value="T6SS_VgrG/RHS"/>
</dbReference>
<proteinExistence type="predicted"/>
<evidence type="ECO:0000313" key="4">
    <source>
        <dbReference type="EMBL" id="CCB70814.1"/>
    </source>
</evidence>
<dbReference type="SUPFAM" id="SSF101908">
    <property type="entry name" value="Putative isomerase YbhE"/>
    <property type="match status" value="1"/>
</dbReference>
<dbReference type="HOGENOM" id="CLU_001218_1_6_10"/>
<dbReference type="PANTHER" id="PTHR32305">
    <property type="match status" value="1"/>
</dbReference>